<dbReference type="AlphaFoldDB" id="A0A392W067"/>
<accession>A0A392W067</accession>
<feature type="region of interest" description="Disordered" evidence="1">
    <location>
        <begin position="50"/>
        <end position="69"/>
    </location>
</feature>
<feature type="compositionally biased region" description="Basic and acidic residues" evidence="1">
    <location>
        <begin position="1"/>
        <end position="20"/>
    </location>
</feature>
<proteinExistence type="predicted"/>
<evidence type="ECO:0000313" key="3">
    <source>
        <dbReference type="Proteomes" id="UP000265520"/>
    </source>
</evidence>
<protein>
    <submittedName>
        <fullName evidence="2">Uncharacterized protein</fullName>
    </submittedName>
</protein>
<comment type="caution">
    <text evidence="2">The sequence shown here is derived from an EMBL/GenBank/DDBJ whole genome shotgun (WGS) entry which is preliminary data.</text>
</comment>
<evidence type="ECO:0000313" key="2">
    <source>
        <dbReference type="EMBL" id="MCI92631.1"/>
    </source>
</evidence>
<evidence type="ECO:0000256" key="1">
    <source>
        <dbReference type="SAM" id="MobiDB-lite"/>
    </source>
</evidence>
<name>A0A392W067_9FABA</name>
<keyword evidence="3" id="KW-1185">Reference proteome</keyword>
<dbReference type="Proteomes" id="UP000265520">
    <property type="component" value="Unassembled WGS sequence"/>
</dbReference>
<feature type="region of interest" description="Disordered" evidence="1">
    <location>
        <begin position="1"/>
        <end position="24"/>
    </location>
</feature>
<organism evidence="2 3">
    <name type="scientific">Trifolium medium</name>
    <dbReference type="NCBI Taxonomy" id="97028"/>
    <lineage>
        <taxon>Eukaryota</taxon>
        <taxon>Viridiplantae</taxon>
        <taxon>Streptophyta</taxon>
        <taxon>Embryophyta</taxon>
        <taxon>Tracheophyta</taxon>
        <taxon>Spermatophyta</taxon>
        <taxon>Magnoliopsida</taxon>
        <taxon>eudicotyledons</taxon>
        <taxon>Gunneridae</taxon>
        <taxon>Pentapetalae</taxon>
        <taxon>rosids</taxon>
        <taxon>fabids</taxon>
        <taxon>Fabales</taxon>
        <taxon>Fabaceae</taxon>
        <taxon>Papilionoideae</taxon>
        <taxon>50 kb inversion clade</taxon>
        <taxon>NPAAA clade</taxon>
        <taxon>Hologalegina</taxon>
        <taxon>IRL clade</taxon>
        <taxon>Trifolieae</taxon>
        <taxon>Trifolium</taxon>
    </lineage>
</organism>
<feature type="non-terminal residue" evidence="2">
    <location>
        <position position="69"/>
    </location>
</feature>
<reference evidence="2 3" key="1">
    <citation type="journal article" date="2018" name="Front. Plant Sci.">
        <title>Red Clover (Trifolium pratense) and Zigzag Clover (T. medium) - A Picture of Genomic Similarities and Differences.</title>
        <authorList>
            <person name="Dluhosova J."/>
            <person name="Istvanek J."/>
            <person name="Nedelnik J."/>
            <person name="Repkova J."/>
        </authorList>
    </citation>
    <scope>NUCLEOTIDE SEQUENCE [LARGE SCALE GENOMIC DNA]</scope>
    <source>
        <strain evidence="3">cv. 10/8</strain>
        <tissue evidence="2">Leaf</tissue>
    </source>
</reference>
<feature type="non-terminal residue" evidence="2">
    <location>
        <position position="1"/>
    </location>
</feature>
<dbReference type="EMBL" id="LXQA011306187">
    <property type="protein sequence ID" value="MCI92631.1"/>
    <property type="molecule type" value="Genomic_DNA"/>
</dbReference>
<sequence length="69" mass="7425">KTVSVEKDHSEPADQGKNDGTDVVNVDDLVSEERSVERTYVPNIAKRLRSQSGKAVASVTTSAKPTKPT</sequence>